<feature type="transmembrane region" description="Helical" evidence="1">
    <location>
        <begin position="195"/>
        <end position="213"/>
    </location>
</feature>
<dbReference type="Proteomes" id="UP000195386">
    <property type="component" value="Unassembled WGS sequence"/>
</dbReference>
<feature type="transmembrane region" description="Helical" evidence="1">
    <location>
        <begin position="166"/>
        <end position="183"/>
    </location>
</feature>
<feature type="transmembrane region" description="Helical" evidence="1">
    <location>
        <begin position="331"/>
        <end position="354"/>
    </location>
</feature>
<dbReference type="InterPro" id="IPR038770">
    <property type="entry name" value="Na+/solute_symporter_sf"/>
</dbReference>
<protein>
    <submittedName>
        <fullName evidence="2">Sodium:proton antiporter</fullName>
    </submittedName>
</protein>
<dbReference type="RefSeq" id="WP_087425897.1">
    <property type="nucleotide sequence ID" value="NZ_NFII01000005.1"/>
</dbReference>
<keyword evidence="1" id="KW-1133">Transmembrane helix</keyword>
<keyword evidence="1" id="KW-0812">Transmembrane</keyword>
<dbReference type="EMBL" id="NFII01000005">
    <property type="protein sequence ID" value="OUO01439.1"/>
    <property type="molecule type" value="Genomic_DNA"/>
</dbReference>
<organism evidence="2 3">
    <name type="scientific">Bacteroides clarus</name>
    <dbReference type="NCBI Taxonomy" id="626929"/>
    <lineage>
        <taxon>Bacteria</taxon>
        <taxon>Pseudomonadati</taxon>
        <taxon>Bacteroidota</taxon>
        <taxon>Bacteroidia</taxon>
        <taxon>Bacteroidales</taxon>
        <taxon>Bacteroidaceae</taxon>
        <taxon>Bacteroides</taxon>
    </lineage>
</organism>
<name>A0A1Y3YY98_9BACE</name>
<feature type="transmembrane region" description="Helical" evidence="1">
    <location>
        <begin position="360"/>
        <end position="382"/>
    </location>
</feature>
<comment type="caution">
    <text evidence="2">The sequence shown here is derived from an EMBL/GenBank/DDBJ whole genome shotgun (WGS) entry which is preliminary data.</text>
</comment>
<evidence type="ECO:0000313" key="2">
    <source>
        <dbReference type="EMBL" id="OUO01439.1"/>
    </source>
</evidence>
<dbReference type="AlphaFoldDB" id="A0A1Y3YY98"/>
<feature type="transmembrane region" description="Helical" evidence="1">
    <location>
        <begin position="34"/>
        <end position="51"/>
    </location>
</feature>
<feature type="transmembrane region" description="Helical" evidence="1">
    <location>
        <begin position="71"/>
        <end position="92"/>
    </location>
</feature>
<proteinExistence type="predicted"/>
<feature type="transmembrane region" description="Helical" evidence="1">
    <location>
        <begin position="294"/>
        <end position="310"/>
    </location>
</feature>
<reference evidence="3" key="1">
    <citation type="submission" date="2017-04" db="EMBL/GenBank/DDBJ databases">
        <title>Function of individual gut microbiota members based on whole genome sequencing of pure cultures obtained from chicken caecum.</title>
        <authorList>
            <person name="Medvecky M."/>
            <person name="Cejkova D."/>
            <person name="Polansky O."/>
            <person name="Karasova D."/>
            <person name="Kubasova T."/>
            <person name="Cizek A."/>
            <person name="Rychlik I."/>
        </authorList>
    </citation>
    <scope>NUCLEOTIDE SEQUENCE [LARGE SCALE GENOMIC DNA]</scope>
    <source>
        <strain evidence="3">An43</strain>
    </source>
</reference>
<sequence>MRKVLSFSAFLMAGLFVSQYLPVWAGGNYNAVKAVSNVLLYVCLSFIMINVGREFEVDKSRWQTYAKDYGVAMATAAMPWFLIAIYYVFVLLPPEYWNSWEAWKENLLLSRFAAPTSAGILFTMLAAIGLKTSWVYKKIQVLAIFDDLDTILLMIPLQIMMIGLRWQLLVIVFIVFLLLSFGWKQLGKYDWRQDWKAILVYSAVVFACTQAVYLISKHLYGEAGSIHIEVLLPAFVLGMVMKHKEHDTPAERKVSTGISFLFMFLVGMSMPRFLGVDFAEASLGQHSVTGSQEMMSWGMIMLHVLIVSLLSNIGKLFPVFFYKDRKFSERLALSIGMFTRGEVGAGVIFIALGYSLGGPALIISVLIIVLNLILTGIFVLWVKKLALLSYGSVTE</sequence>
<keyword evidence="1" id="KW-0472">Membrane</keyword>
<feature type="transmembrane region" description="Helical" evidence="1">
    <location>
        <begin position="225"/>
        <end position="242"/>
    </location>
</feature>
<dbReference type="Gene3D" id="1.20.1530.20">
    <property type="match status" value="1"/>
</dbReference>
<feature type="transmembrane region" description="Helical" evidence="1">
    <location>
        <begin position="112"/>
        <end position="130"/>
    </location>
</feature>
<evidence type="ECO:0000256" key="1">
    <source>
        <dbReference type="SAM" id="Phobius"/>
    </source>
</evidence>
<evidence type="ECO:0000313" key="3">
    <source>
        <dbReference type="Proteomes" id="UP000195386"/>
    </source>
</evidence>
<gene>
    <name evidence="2" type="ORF">B5F97_07265</name>
</gene>
<feature type="transmembrane region" description="Helical" evidence="1">
    <location>
        <begin position="254"/>
        <end position="274"/>
    </location>
</feature>
<accession>A0A1Y3YY98</accession>